<feature type="domain" description="HTH cro/C1-type" evidence="2">
    <location>
        <begin position="17"/>
        <end position="67"/>
    </location>
</feature>
<dbReference type="Proteomes" id="UP001212189">
    <property type="component" value="Chromosome"/>
</dbReference>
<dbReference type="KEGG" id="dce:O6P33_05175"/>
<reference evidence="3 4" key="1">
    <citation type="submission" date="2022-12" db="EMBL/GenBank/DDBJ databases">
        <title>Coexistence and Characterization of a Novel Tigecycline Resistance gene tet(X) variant and blaNDM-1 in a Pseudomonas caeni Isolate of Chicken Origin.</title>
        <authorList>
            <person name="Lu X."/>
            <person name="Zhang L."/>
            <person name="Li R."/>
            <person name="Wang Z."/>
        </authorList>
    </citation>
    <scope>NUCLEOTIDE SEQUENCE [LARGE SCALE GENOMIC DNA]</scope>
    <source>
        <strain evidence="3 4">CE14</strain>
    </source>
</reference>
<dbReference type="PROSITE" id="PS50943">
    <property type="entry name" value="HTH_CROC1"/>
    <property type="match status" value="1"/>
</dbReference>
<gene>
    <name evidence="3" type="ORF">O6P33_05175</name>
</gene>
<evidence type="ECO:0000256" key="1">
    <source>
        <dbReference type="SAM" id="MobiDB-lite"/>
    </source>
</evidence>
<evidence type="ECO:0000313" key="4">
    <source>
        <dbReference type="Proteomes" id="UP001212189"/>
    </source>
</evidence>
<dbReference type="Gene3D" id="1.10.260.40">
    <property type="entry name" value="lambda repressor-like DNA-binding domains"/>
    <property type="match status" value="1"/>
</dbReference>
<sequence length="89" mass="10230">MIRVLLVQQLDNKSFKEKRKITLAEVSKQTGISRATLTRIANTPGYACTTETINALCKYFECEPGELLQYIPDEEEEEEEKEEEQSQDS</sequence>
<dbReference type="SMART" id="SM00530">
    <property type="entry name" value="HTH_XRE"/>
    <property type="match status" value="1"/>
</dbReference>
<accession>A0AAE9VRS4</accession>
<feature type="compositionally biased region" description="Acidic residues" evidence="1">
    <location>
        <begin position="72"/>
        <end position="89"/>
    </location>
</feature>
<dbReference type="Pfam" id="PF13443">
    <property type="entry name" value="HTH_26"/>
    <property type="match status" value="1"/>
</dbReference>
<dbReference type="InterPro" id="IPR010982">
    <property type="entry name" value="Lambda_DNA-bd_dom_sf"/>
</dbReference>
<dbReference type="AlphaFoldDB" id="A0AAE9VRS4"/>
<dbReference type="EMBL" id="CP114976">
    <property type="protein sequence ID" value="WBE26223.1"/>
    <property type="molecule type" value="Genomic_DNA"/>
</dbReference>
<dbReference type="InterPro" id="IPR001387">
    <property type="entry name" value="Cro/C1-type_HTH"/>
</dbReference>
<dbReference type="RefSeq" id="WP_269819149.1">
    <property type="nucleotide sequence ID" value="NZ_CP114976.1"/>
</dbReference>
<proteinExistence type="predicted"/>
<protein>
    <submittedName>
        <fullName evidence="3">Helix-turn-helix transcriptional regulator</fullName>
    </submittedName>
</protein>
<feature type="region of interest" description="Disordered" evidence="1">
    <location>
        <begin position="70"/>
        <end position="89"/>
    </location>
</feature>
<dbReference type="PANTHER" id="PTHR37301">
    <property type="entry name" value="DNA-BINDING PROTEIN-RELATED"/>
    <property type="match status" value="1"/>
</dbReference>
<organism evidence="3 4">
    <name type="scientific">Denitrificimonas caeni</name>
    <dbReference type="NCBI Taxonomy" id="521720"/>
    <lineage>
        <taxon>Bacteria</taxon>
        <taxon>Pseudomonadati</taxon>
        <taxon>Pseudomonadota</taxon>
        <taxon>Gammaproteobacteria</taxon>
        <taxon>Pseudomonadales</taxon>
        <taxon>Pseudomonadaceae</taxon>
        <taxon>Denitrificimonas</taxon>
    </lineage>
</organism>
<evidence type="ECO:0000259" key="2">
    <source>
        <dbReference type="PROSITE" id="PS50943"/>
    </source>
</evidence>
<keyword evidence="4" id="KW-1185">Reference proteome</keyword>
<dbReference type="GO" id="GO:0003677">
    <property type="term" value="F:DNA binding"/>
    <property type="evidence" value="ECO:0007669"/>
    <property type="project" value="InterPro"/>
</dbReference>
<evidence type="ECO:0000313" key="3">
    <source>
        <dbReference type="EMBL" id="WBE26223.1"/>
    </source>
</evidence>
<dbReference type="SUPFAM" id="SSF47413">
    <property type="entry name" value="lambda repressor-like DNA-binding domains"/>
    <property type="match status" value="1"/>
</dbReference>
<name>A0AAE9VRS4_9GAMM</name>
<dbReference type="PANTHER" id="PTHR37301:SF1">
    <property type="entry name" value="DNA-BINDING PROTEIN"/>
    <property type="match status" value="1"/>
</dbReference>